<dbReference type="Proteomes" id="UP000036406">
    <property type="component" value="Chromosome"/>
</dbReference>
<gene>
    <name evidence="1" type="ORF">ABA45_02395</name>
</gene>
<keyword evidence="2" id="KW-1185">Reference proteome</keyword>
<evidence type="ECO:0000313" key="2">
    <source>
        <dbReference type="Proteomes" id="UP000036406"/>
    </source>
</evidence>
<sequence length="87" mass="9564">MSQRGIKSRLVDLVSQFGVDHDDKVILTRKNVEALLGAVEGLKRQLLEVHSKGGLAVVEQGDYQITTYSLNSYSRKKLRVGGDHALG</sequence>
<organism evidence="1 2">
    <name type="scientific">Marinobacter psychrophilus</name>
    <dbReference type="NCBI Taxonomy" id="330734"/>
    <lineage>
        <taxon>Bacteria</taxon>
        <taxon>Pseudomonadati</taxon>
        <taxon>Pseudomonadota</taxon>
        <taxon>Gammaproteobacteria</taxon>
        <taxon>Pseudomonadales</taxon>
        <taxon>Marinobacteraceae</taxon>
        <taxon>Marinobacter</taxon>
    </lineage>
</organism>
<accession>A0A0H4I8N0</accession>
<protein>
    <submittedName>
        <fullName evidence="1">Uncharacterized protein</fullName>
    </submittedName>
</protein>
<dbReference type="STRING" id="330734.ABA45_02395"/>
<evidence type="ECO:0000313" key="1">
    <source>
        <dbReference type="EMBL" id="AKO51407.1"/>
    </source>
</evidence>
<dbReference type="EMBL" id="CP011494">
    <property type="protein sequence ID" value="AKO51407.1"/>
    <property type="molecule type" value="Genomic_DNA"/>
</dbReference>
<name>A0A0H4I8N0_9GAMM</name>
<dbReference type="AlphaFoldDB" id="A0A0H4I8N0"/>
<proteinExistence type="predicted"/>
<dbReference type="PATRIC" id="fig|330734.3.peg.540"/>
<reference evidence="1 2" key="1">
    <citation type="submission" date="2015-05" db="EMBL/GenBank/DDBJ databases">
        <title>Complete genome of Marinobacter psychrophilus strain 20041T isolated from sea-ice of the Canadian Basin.</title>
        <authorList>
            <person name="Song L."/>
            <person name="Ren L."/>
            <person name="Yu Y."/>
            <person name="Wang X."/>
        </authorList>
    </citation>
    <scope>NUCLEOTIDE SEQUENCE [LARGE SCALE GENOMIC DNA]</scope>
    <source>
        <strain evidence="1 2">20041</strain>
    </source>
</reference>
<dbReference type="KEGG" id="mpq:ABA45_02395"/>